<evidence type="ECO:0000259" key="1">
    <source>
        <dbReference type="Pfam" id="PF01909"/>
    </source>
</evidence>
<dbReference type="SUPFAM" id="SSF81301">
    <property type="entry name" value="Nucleotidyltransferase"/>
    <property type="match status" value="1"/>
</dbReference>
<organism evidence="2 3">
    <name type="scientific">Mesobacillus zeae</name>
    <dbReference type="NCBI Taxonomy" id="1917180"/>
    <lineage>
        <taxon>Bacteria</taxon>
        <taxon>Bacillati</taxon>
        <taxon>Bacillota</taxon>
        <taxon>Bacilli</taxon>
        <taxon>Bacillales</taxon>
        <taxon>Bacillaceae</taxon>
        <taxon>Mesobacillus</taxon>
    </lineage>
</organism>
<dbReference type="GO" id="GO:0016779">
    <property type="term" value="F:nucleotidyltransferase activity"/>
    <property type="evidence" value="ECO:0007669"/>
    <property type="project" value="InterPro"/>
</dbReference>
<protein>
    <submittedName>
        <fullName evidence="2">Nucleotidyltransferase domain-containing protein</fullName>
    </submittedName>
</protein>
<dbReference type="OrthoDB" id="43980at2"/>
<proteinExistence type="predicted"/>
<feature type="domain" description="Polymerase nucleotidyl transferase" evidence="1">
    <location>
        <begin position="22"/>
        <end position="59"/>
    </location>
</feature>
<name>A0A398BDP5_9BACI</name>
<sequence>MRLDAIEAARLFVATYFLDCDAAILSGSVVRGEHNDTSDLDIVVIDENIKEAYRESLVKFSWPIELFVHSSSSCQVFFARDVKRARPTLPRMVAEGEILKGIEAVEPIRKQAAKILQEGPEPWDEETLSLKKYFLTDILDDFIGTARREEAIFIAGTLAERLQEFILRTNCHWIGEGKWIYREMAHFNKALAMKFAHAFDLFYEKGEKQSVIELAEEALSPHGGRLFEGFCRGKKESY</sequence>
<dbReference type="Gene3D" id="3.30.460.10">
    <property type="entry name" value="Beta Polymerase, domain 2"/>
    <property type="match status" value="1"/>
</dbReference>
<keyword evidence="3" id="KW-1185">Reference proteome</keyword>
<evidence type="ECO:0000313" key="3">
    <source>
        <dbReference type="Proteomes" id="UP000265816"/>
    </source>
</evidence>
<dbReference type="Pfam" id="PF01909">
    <property type="entry name" value="NTP_transf_2"/>
    <property type="match status" value="1"/>
</dbReference>
<evidence type="ECO:0000313" key="2">
    <source>
        <dbReference type="EMBL" id="RID85870.1"/>
    </source>
</evidence>
<dbReference type="Proteomes" id="UP000265816">
    <property type="component" value="Unassembled WGS sequence"/>
</dbReference>
<keyword evidence="2" id="KW-0808">Transferase</keyword>
<dbReference type="EMBL" id="QWVT01000015">
    <property type="protein sequence ID" value="RID85870.1"/>
    <property type="molecule type" value="Genomic_DNA"/>
</dbReference>
<accession>A0A398BDP5</accession>
<comment type="caution">
    <text evidence="2">The sequence shown here is derived from an EMBL/GenBank/DDBJ whole genome shotgun (WGS) entry which is preliminary data.</text>
</comment>
<gene>
    <name evidence="2" type="ORF">D1970_10125</name>
</gene>
<dbReference type="RefSeq" id="WP_119112723.1">
    <property type="nucleotide sequence ID" value="NZ_CBCSEO010000002.1"/>
</dbReference>
<dbReference type="AlphaFoldDB" id="A0A398BDP5"/>
<dbReference type="InterPro" id="IPR002934">
    <property type="entry name" value="Polymerase_NTP_transf_dom"/>
</dbReference>
<dbReference type="CDD" id="cd05403">
    <property type="entry name" value="NT_KNTase_like"/>
    <property type="match status" value="1"/>
</dbReference>
<dbReference type="InterPro" id="IPR043519">
    <property type="entry name" value="NT_sf"/>
</dbReference>
<reference evidence="2 3" key="1">
    <citation type="submission" date="2018-08" db="EMBL/GenBank/DDBJ databases">
        <title>Bacillus jemisoniae sp. nov., Bacillus chryseoplanitiae sp. nov., Bacillus resnikiae sp. nov., and Bacillus frankliniae sp. nov., isolated from Viking spacecraft and associated surfaces.</title>
        <authorList>
            <person name="Seuylemezian A."/>
            <person name="Vaishampayan P."/>
        </authorList>
    </citation>
    <scope>NUCLEOTIDE SEQUENCE [LARGE SCALE GENOMIC DNA]</scope>
    <source>
        <strain evidence="2 3">JJ-247</strain>
    </source>
</reference>